<dbReference type="EMBL" id="CP014263">
    <property type="protein sequence ID" value="AQG81074.1"/>
    <property type="molecule type" value="Genomic_DNA"/>
</dbReference>
<dbReference type="Proteomes" id="UP000187941">
    <property type="component" value="Chromosome"/>
</dbReference>
<evidence type="ECO:0000259" key="8">
    <source>
        <dbReference type="Pfam" id="PF12704"/>
    </source>
</evidence>
<dbReference type="PANTHER" id="PTHR30572:SF18">
    <property type="entry name" value="ABC-TYPE MACROLIDE FAMILY EXPORT SYSTEM PERMEASE COMPONENT 2"/>
    <property type="match status" value="1"/>
</dbReference>
<evidence type="ECO:0000256" key="4">
    <source>
        <dbReference type="ARBA" id="ARBA00022989"/>
    </source>
</evidence>
<keyword evidence="5 6" id="KW-0472">Membrane</keyword>
<feature type="transmembrane region" description="Helical" evidence="6">
    <location>
        <begin position="21"/>
        <end position="41"/>
    </location>
</feature>
<feature type="transmembrane region" description="Helical" evidence="6">
    <location>
        <begin position="356"/>
        <end position="377"/>
    </location>
</feature>
<dbReference type="Pfam" id="PF12704">
    <property type="entry name" value="MacB_PCD"/>
    <property type="match status" value="2"/>
</dbReference>
<dbReference type="InterPro" id="IPR050250">
    <property type="entry name" value="Macrolide_Exporter_MacB"/>
</dbReference>
<evidence type="ECO:0000313" key="9">
    <source>
        <dbReference type="EMBL" id="AQG81074.1"/>
    </source>
</evidence>
<feature type="domain" description="ABC3 transporter permease C-terminal" evidence="7">
    <location>
        <begin position="306"/>
        <end position="422"/>
    </location>
</feature>
<evidence type="ECO:0000256" key="5">
    <source>
        <dbReference type="ARBA" id="ARBA00023136"/>
    </source>
</evidence>
<feature type="transmembrane region" description="Helical" evidence="6">
    <location>
        <begin position="774"/>
        <end position="801"/>
    </location>
</feature>
<gene>
    <name evidence="9" type="ORF">AWR27_18160</name>
</gene>
<evidence type="ECO:0000313" key="10">
    <source>
        <dbReference type="Proteomes" id="UP000187941"/>
    </source>
</evidence>
<keyword evidence="3 6" id="KW-0812">Transmembrane</keyword>
<dbReference type="OrthoDB" id="5933722at2"/>
<feature type="domain" description="MacB-like periplasmic core" evidence="8">
    <location>
        <begin position="455"/>
        <end position="648"/>
    </location>
</feature>
<feature type="transmembrane region" description="Helical" evidence="6">
    <location>
        <begin position="299"/>
        <end position="320"/>
    </location>
</feature>
<name>A0A1P9X0B7_9BACT</name>
<dbReference type="InterPro" id="IPR025857">
    <property type="entry name" value="MacB_PCD"/>
</dbReference>
<reference evidence="9 10" key="1">
    <citation type="submission" date="2016-01" db="EMBL/GenBank/DDBJ databases">
        <authorList>
            <person name="Oliw E.H."/>
        </authorList>
    </citation>
    <scope>NUCLEOTIDE SEQUENCE [LARGE SCALE GENOMIC DNA]</scope>
    <source>
        <strain evidence="9 10">DY10</strain>
    </source>
</reference>
<organism evidence="9 10">
    <name type="scientific">Spirosoma montaniterrae</name>
    <dbReference type="NCBI Taxonomy" id="1178516"/>
    <lineage>
        <taxon>Bacteria</taxon>
        <taxon>Pseudomonadati</taxon>
        <taxon>Bacteroidota</taxon>
        <taxon>Cytophagia</taxon>
        <taxon>Cytophagales</taxon>
        <taxon>Cytophagaceae</taxon>
        <taxon>Spirosoma</taxon>
    </lineage>
</organism>
<dbReference type="STRING" id="1178516.AWR27_18160"/>
<dbReference type="GO" id="GO:0005886">
    <property type="term" value="C:plasma membrane"/>
    <property type="evidence" value="ECO:0007669"/>
    <property type="project" value="UniProtKB-SubCell"/>
</dbReference>
<evidence type="ECO:0000256" key="1">
    <source>
        <dbReference type="ARBA" id="ARBA00004651"/>
    </source>
</evidence>
<proteinExistence type="predicted"/>
<feature type="transmembrane region" description="Helical" evidence="6">
    <location>
        <begin position="732"/>
        <end position="754"/>
    </location>
</feature>
<dbReference type="GO" id="GO:0022857">
    <property type="term" value="F:transmembrane transporter activity"/>
    <property type="evidence" value="ECO:0007669"/>
    <property type="project" value="TreeGrafter"/>
</dbReference>
<sequence length="811" mass="91221">MLRNYLKIAWRNLWINRVFSSVNIIGLSLGLAAVLFILLFVRDEISYDKFHEHGDRLYRVVRHTTDADVGERKNGITGMPQGPTFAREIPEVEAFCRVKGYEMLFRKGNEGIYQQVVYADTSFFRLFSFKLLAGDANTLLNDPRSVVLTDEIATKYFGTTDILGKLIKIDAGGNFESYKITGVVKTPPINSSIRFDALRPFIASLPPDRKDWNENVWLNSFLNTFLLLRSDRAGIPADPAVVERKFVAVVNIHARHELADINKEYGPYKLSYHLQPYEAMHLNPEYGMNNGLMSGSSSVYSYILSAIAGFILLLAGINFVNLTLARSLRRGKEIGVRKVIGSTRAQLVGQFLSESLLLTVLAFVPAMLLVWGLLPHFSELANKQLQVRFLFTPQTVGLFLALILLVALLTGLYPALVLSGFSPVQTLYQRFRLSGTGLLTGRNWLGKSLVVVQFTIAVFLLIGTAVLHGQFQYIRTANIGYETANRVRVYIPWGRERRGELLQATLRNQPGIQIVTRKAGGSNFNTYKVNDKPILSAIERIDDQYLSFLDVPVVQGRALTYTNPLDSVSNILVNETFAKKFLNTNQPAVGQIVDQDGGAKTRYTVVGVVRDYQYGTLRDKLEPVLWQLGKPDRMNQLYAKLDPAQTQQALLTIEQNFKRLIPFQPFSVHFMEDDRLENYTDDARWTQIITYSSLLAILISALGLFGLVSLTVETRTKEIGIRKVLGASIAEITRLISVNFLMLVGAACLIAMPVGWYVARQWLDTFVFRMEFDWWIFALTGAFMLIVAGFTIAIQAVRAALMNPVKSLRSE</sequence>
<dbReference type="RefSeq" id="WP_077132537.1">
    <property type="nucleotide sequence ID" value="NZ_CP014263.1"/>
</dbReference>
<feature type="domain" description="ABC3 transporter permease C-terminal" evidence="7">
    <location>
        <begin position="693"/>
        <end position="804"/>
    </location>
</feature>
<accession>A0A1P9X0B7</accession>
<evidence type="ECO:0008006" key="11">
    <source>
        <dbReference type="Google" id="ProtNLM"/>
    </source>
</evidence>
<keyword evidence="4 6" id="KW-1133">Transmembrane helix</keyword>
<evidence type="ECO:0000256" key="6">
    <source>
        <dbReference type="SAM" id="Phobius"/>
    </source>
</evidence>
<dbReference type="KEGG" id="smon:AWR27_18160"/>
<evidence type="ECO:0000256" key="3">
    <source>
        <dbReference type="ARBA" id="ARBA00022692"/>
    </source>
</evidence>
<protein>
    <recommendedName>
        <fullName evidence="11">Cell division protein FtsX</fullName>
    </recommendedName>
</protein>
<dbReference type="InterPro" id="IPR003838">
    <property type="entry name" value="ABC3_permease_C"/>
</dbReference>
<evidence type="ECO:0000259" key="7">
    <source>
        <dbReference type="Pfam" id="PF02687"/>
    </source>
</evidence>
<feature type="transmembrane region" description="Helical" evidence="6">
    <location>
        <begin position="397"/>
        <end position="424"/>
    </location>
</feature>
<feature type="domain" description="MacB-like periplasmic core" evidence="8">
    <location>
        <begin position="21"/>
        <end position="200"/>
    </location>
</feature>
<dbReference type="AlphaFoldDB" id="A0A1P9X0B7"/>
<keyword evidence="10" id="KW-1185">Reference proteome</keyword>
<dbReference type="PANTHER" id="PTHR30572">
    <property type="entry name" value="MEMBRANE COMPONENT OF TRANSPORTER-RELATED"/>
    <property type="match status" value="1"/>
</dbReference>
<evidence type="ECO:0000256" key="2">
    <source>
        <dbReference type="ARBA" id="ARBA00022475"/>
    </source>
</evidence>
<comment type="subcellular location">
    <subcellularLocation>
        <location evidence="1">Cell membrane</location>
        <topology evidence="1">Multi-pass membrane protein</topology>
    </subcellularLocation>
</comment>
<feature type="transmembrane region" description="Helical" evidence="6">
    <location>
        <begin position="688"/>
        <end position="712"/>
    </location>
</feature>
<feature type="transmembrane region" description="Helical" evidence="6">
    <location>
        <begin position="444"/>
        <end position="467"/>
    </location>
</feature>
<dbReference type="Pfam" id="PF02687">
    <property type="entry name" value="FtsX"/>
    <property type="match status" value="2"/>
</dbReference>
<keyword evidence="2" id="KW-1003">Cell membrane</keyword>